<evidence type="ECO:0000313" key="2">
    <source>
        <dbReference type="Proteomes" id="UP001283361"/>
    </source>
</evidence>
<dbReference type="EMBL" id="JAWDGP010006253">
    <property type="protein sequence ID" value="KAK3744675.1"/>
    <property type="molecule type" value="Genomic_DNA"/>
</dbReference>
<proteinExistence type="predicted"/>
<gene>
    <name evidence="1" type="ORF">RRG08_062324</name>
</gene>
<comment type="caution">
    <text evidence="1">The sequence shown here is derived from an EMBL/GenBank/DDBJ whole genome shotgun (WGS) entry which is preliminary data.</text>
</comment>
<keyword evidence="2" id="KW-1185">Reference proteome</keyword>
<organism evidence="1 2">
    <name type="scientific">Elysia crispata</name>
    <name type="common">lettuce slug</name>
    <dbReference type="NCBI Taxonomy" id="231223"/>
    <lineage>
        <taxon>Eukaryota</taxon>
        <taxon>Metazoa</taxon>
        <taxon>Spiralia</taxon>
        <taxon>Lophotrochozoa</taxon>
        <taxon>Mollusca</taxon>
        <taxon>Gastropoda</taxon>
        <taxon>Heterobranchia</taxon>
        <taxon>Euthyneura</taxon>
        <taxon>Panpulmonata</taxon>
        <taxon>Sacoglossa</taxon>
        <taxon>Placobranchoidea</taxon>
        <taxon>Plakobranchidae</taxon>
        <taxon>Elysia</taxon>
    </lineage>
</organism>
<dbReference type="Proteomes" id="UP001283361">
    <property type="component" value="Unassembled WGS sequence"/>
</dbReference>
<name>A0AAE0YH87_9GAST</name>
<dbReference type="AlphaFoldDB" id="A0AAE0YH87"/>
<accession>A0AAE0YH87</accession>
<reference evidence="1" key="1">
    <citation type="journal article" date="2023" name="G3 (Bethesda)">
        <title>A reference genome for the long-term kleptoplast-retaining sea slug Elysia crispata morphotype clarki.</title>
        <authorList>
            <person name="Eastman K.E."/>
            <person name="Pendleton A.L."/>
            <person name="Shaikh M.A."/>
            <person name="Suttiyut T."/>
            <person name="Ogas R."/>
            <person name="Tomko P."/>
            <person name="Gavelis G."/>
            <person name="Widhalm J.R."/>
            <person name="Wisecaver J.H."/>
        </authorList>
    </citation>
    <scope>NUCLEOTIDE SEQUENCE</scope>
    <source>
        <strain evidence="1">ECLA1</strain>
    </source>
</reference>
<sequence length="196" mass="21414">MLPISPVDFLGQRHSVQVVWSREDSIDTPWSVSRGFFPESALTETNYTVRGLKPTLVWSSGPVRTAFTASTQGRCGGPAVVKDALYVTGSKPECFNCLRHLIASVFQYTPATKSATGKTFVLSKLCTNRRASYEADIKKSLGVECPCAVTSCLVSLHHINPDLYQAVASSCLERNVSPPEECQIWANGRQIKGCQV</sequence>
<evidence type="ECO:0000313" key="1">
    <source>
        <dbReference type="EMBL" id="KAK3744675.1"/>
    </source>
</evidence>
<protein>
    <submittedName>
        <fullName evidence="1">Uncharacterized protein</fullName>
    </submittedName>
</protein>